<accession>A0A1C0A7R9</accession>
<dbReference type="SUPFAM" id="SSF55729">
    <property type="entry name" value="Acyl-CoA N-acyltransferases (Nat)"/>
    <property type="match status" value="1"/>
</dbReference>
<dbReference type="PANTHER" id="PTHR43233:SF1">
    <property type="entry name" value="FAMILY N-ACETYLTRANSFERASE, PUTATIVE (AFU_ORTHOLOGUE AFUA_6G03350)-RELATED"/>
    <property type="match status" value="1"/>
</dbReference>
<dbReference type="CDD" id="cd04301">
    <property type="entry name" value="NAT_SF"/>
    <property type="match status" value="1"/>
</dbReference>
<comment type="caution">
    <text evidence="2">The sequence shown here is derived from an EMBL/GenBank/DDBJ whole genome shotgun (WGS) entry which is preliminary data.</text>
</comment>
<dbReference type="InterPro" id="IPR053144">
    <property type="entry name" value="Acetyltransferase_Butenolide"/>
</dbReference>
<dbReference type="InterPro" id="IPR000182">
    <property type="entry name" value="GNAT_dom"/>
</dbReference>
<dbReference type="RefSeq" id="WP_068717924.1">
    <property type="nucleotide sequence ID" value="NZ_LWDV01000009.1"/>
</dbReference>
<dbReference type="PROSITE" id="PS51186">
    <property type="entry name" value="GNAT"/>
    <property type="match status" value="1"/>
</dbReference>
<dbReference type="Pfam" id="PF13508">
    <property type="entry name" value="Acetyltransf_7"/>
    <property type="match status" value="1"/>
</dbReference>
<protein>
    <recommendedName>
        <fullName evidence="1">N-acetyltransferase domain-containing protein</fullName>
    </recommendedName>
</protein>
<dbReference type="Proteomes" id="UP000093514">
    <property type="component" value="Unassembled WGS sequence"/>
</dbReference>
<keyword evidence="3" id="KW-1185">Reference proteome</keyword>
<proteinExistence type="predicted"/>
<dbReference type="GO" id="GO:0016747">
    <property type="term" value="F:acyltransferase activity, transferring groups other than amino-acyl groups"/>
    <property type="evidence" value="ECO:0007669"/>
    <property type="project" value="InterPro"/>
</dbReference>
<dbReference type="Gene3D" id="3.40.630.30">
    <property type="match status" value="1"/>
</dbReference>
<organism evidence="2 3">
    <name type="scientific">Orenia metallireducens</name>
    <dbReference type="NCBI Taxonomy" id="1413210"/>
    <lineage>
        <taxon>Bacteria</taxon>
        <taxon>Bacillati</taxon>
        <taxon>Bacillota</taxon>
        <taxon>Clostridia</taxon>
        <taxon>Halanaerobiales</taxon>
        <taxon>Halobacteroidaceae</taxon>
        <taxon>Orenia</taxon>
    </lineage>
</organism>
<dbReference type="OrthoDB" id="9775804at2"/>
<dbReference type="PANTHER" id="PTHR43233">
    <property type="entry name" value="FAMILY N-ACETYLTRANSFERASE, PUTATIVE (AFU_ORTHOLOGUE AFUA_6G03350)-RELATED"/>
    <property type="match status" value="1"/>
</dbReference>
<sequence length="135" mass="15832">MEIRKDDYLITDDKEKINIDFVVNSLHKTYWANNRTREIIINSIDNSIFISLFKNKKQIGFTRIVTDKAAFAWIADVFIDEKHRGNGLGKWLVKTTTNHPSIKNVSLQLLKTRDAHSLYEKFGFKKDDCLTKRKK</sequence>
<name>A0A1C0A7R9_9FIRM</name>
<evidence type="ECO:0000313" key="2">
    <source>
        <dbReference type="EMBL" id="OCL26270.1"/>
    </source>
</evidence>
<dbReference type="AlphaFoldDB" id="A0A1C0A7R9"/>
<reference evidence="2 3" key="2">
    <citation type="submission" date="2016-08" db="EMBL/GenBank/DDBJ databases">
        <title>Orenia metallireducens sp. nov. strain Z6, a Novel Metal-reducing Firmicute from the Deep Subsurface.</title>
        <authorList>
            <person name="Maxim B.I."/>
            <person name="Kenneth K."/>
            <person name="Flynn T.M."/>
            <person name="Oloughlin E.J."/>
            <person name="Locke R.A."/>
            <person name="Weber J.R."/>
            <person name="Egan S.M."/>
            <person name="Mackie R.I."/>
            <person name="Cann I.K."/>
        </authorList>
    </citation>
    <scope>NUCLEOTIDE SEQUENCE [LARGE SCALE GENOMIC DNA]</scope>
    <source>
        <strain evidence="2 3">Z6</strain>
    </source>
</reference>
<dbReference type="InterPro" id="IPR016181">
    <property type="entry name" value="Acyl_CoA_acyltransferase"/>
</dbReference>
<reference evidence="3" key="1">
    <citation type="submission" date="2016-07" db="EMBL/GenBank/DDBJ databases">
        <authorList>
            <person name="Florea S."/>
            <person name="Webb J.S."/>
            <person name="Jaromczyk J."/>
            <person name="Schardl C.L."/>
        </authorList>
    </citation>
    <scope>NUCLEOTIDE SEQUENCE [LARGE SCALE GENOMIC DNA]</scope>
    <source>
        <strain evidence="3">Z6</strain>
    </source>
</reference>
<evidence type="ECO:0000313" key="3">
    <source>
        <dbReference type="Proteomes" id="UP000093514"/>
    </source>
</evidence>
<gene>
    <name evidence="2" type="ORF">U472_09675</name>
</gene>
<dbReference type="EMBL" id="LWDV01000009">
    <property type="protein sequence ID" value="OCL26270.1"/>
    <property type="molecule type" value="Genomic_DNA"/>
</dbReference>
<evidence type="ECO:0000259" key="1">
    <source>
        <dbReference type="PROSITE" id="PS51186"/>
    </source>
</evidence>
<feature type="domain" description="N-acetyltransferase" evidence="1">
    <location>
        <begin position="8"/>
        <end position="135"/>
    </location>
</feature>